<reference evidence="1 2" key="1">
    <citation type="submission" date="2016-10" db="EMBL/GenBank/DDBJ databases">
        <authorList>
            <person name="de Groot N.N."/>
        </authorList>
    </citation>
    <scope>NUCLEOTIDE SEQUENCE [LARGE SCALE GENOMIC DNA]</scope>
    <source>
        <strain evidence="1 2">CGMCC 4.5598</strain>
    </source>
</reference>
<dbReference type="STRING" id="568860.SAMN05421811_103582"/>
<gene>
    <name evidence="1" type="ORF">SAMN05421811_103582</name>
</gene>
<keyword evidence="2" id="KW-1185">Reference proteome</keyword>
<organism evidence="1 2">
    <name type="scientific">Nonomuraea wenchangensis</name>
    <dbReference type="NCBI Taxonomy" id="568860"/>
    <lineage>
        <taxon>Bacteria</taxon>
        <taxon>Bacillati</taxon>
        <taxon>Actinomycetota</taxon>
        <taxon>Actinomycetes</taxon>
        <taxon>Streptosporangiales</taxon>
        <taxon>Streptosporangiaceae</taxon>
        <taxon>Nonomuraea</taxon>
    </lineage>
</organism>
<proteinExistence type="predicted"/>
<protein>
    <submittedName>
        <fullName evidence="1">Uncharacterized protein</fullName>
    </submittedName>
</protein>
<sequence length="174" mass="19385">MTEVLQVVIGGPAAAMPLSDPYLADVIDLLQTVDNVMWQIRAAEIVRRGLQIGRRDPRSYGQGYPPPPDEPTRRVGRELLHRVRREIEDKPAGLARLTRISMASPLVADLAVAGMSGAGIISATVYLFKHPDQIGAWFPTLQTSWWKGREEALKAKQSFEKLRDAGVEMRQLED</sequence>
<dbReference type="OrthoDB" id="9971376at2"/>
<dbReference type="EMBL" id="FOHX01000003">
    <property type="protein sequence ID" value="SET60673.1"/>
    <property type="molecule type" value="Genomic_DNA"/>
</dbReference>
<evidence type="ECO:0000313" key="2">
    <source>
        <dbReference type="Proteomes" id="UP000199361"/>
    </source>
</evidence>
<dbReference type="Proteomes" id="UP000199361">
    <property type="component" value="Unassembled WGS sequence"/>
</dbReference>
<name>A0A1I0FTE5_9ACTN</name>
<dbReference type="AlphaFoldDB" id="A0A1I0FTE5"/>
<evidence type="ECO:0000313" key="1">
    <source>
        <dbReference type="EMBL" id="SET60673.1"/>
    </source>
</evidence>
<accession>A0A1I0FTE5</accession>
<dbReference type="RefSeq" id="WP_091080140.1">
    <property type="nucleotide sequence ID" value="NZ_FOHX01000003.1"/>
</dbReference>